<name>A0A6C0IFY2_9ZZZZ</name>
<sequence length="120" mass="14378">MTELFRKVPSKELVEEILIHLQFLGFNDNRIFTKFDISKERFNDILIWIEPYYLPCKAKRFLSDITDNKRITILRHLLKVHKYDLLGQEKIVNGIKTTVYQIRVVMEYSDLSGDYVMEFS</sequence>
<reference evidence="1" key="1">
    <citation type="journal article" date="2020" name="Nature">
        <title>Giant virus diversity and host interactions through global metagenomics.</title>
        <authorList>
            <person name="Schulz F."/>
            <person name="Roux S."/>
            <person name="Paez-Espino D."/>
            <person name="Jungbluth S."/>
            <person name="Walsh D.A."/>
            <person name="Denef V.J."/>
            <person name="McMahon K.D."/>
            <person name="Konstantinidis K.T."/>
            <person name="Eloe-Fadrosh E.A."/>
            <person name="Kyrpides N.C."/>
            <person name="Woyke T."/>
        </authorList>
    </citation>
    <scope>NUCLEOTIDE SEQUENCE</scope>
    <source>
        <strain evidence="1">GVMAG-M-3300023184-77</strain>
    </source>
</reference>
<organism evidence="1">
    <name type="scientific">viral metagenome</name>
    <dbReference type="NCBI Taxonomy" id="1070528"/>
    <lineage>
        <taxon>unclassified sequences</taxon>
        <taxon>metagenomes</taxon>
        <taxon>organismal metagenomes</taxon>
    </lineage>
</organism>
<proteinExistence type="predicted"/>
<protein>
    <submittedName>
        <fullName evidence="1">Uncharacterized protein</fullName>
    </submittedName>
</protein>
<dbReference type="AlphaFoldDB" id="A0A6C0IFY2"/>
<dbReference type="EMBL" id="MN740165">
    <property type="protein sequence ID" value="QHT91435.1"/>
    <property type="molecule type" value="Genomic_DNA"/>
</dbReference>
<accession>A0A6C0IFY2</accession>
<evidence type="ECO:0000313" key="1">
    <source>
        <dbReference type="EMBL" id="QHT91435.1"/>
    </source>
</evidence>